<keyword evidence="8" id="KW-1185">Reference proteome</keyword>
<evidence type="ECO:0000313" key="7">
    <source>
        <dbReference type="EMBL" id="EPQ57414.1"/>
    </source>
</evidence>
<dbReference type="InterPro" id="IPR016024">
    <property type="entry name" value="ARM-type_fold"/>
</dbReference>
<keyword evidence="5" id="KW-0498">Mitosis</keyword>
<dbReference type="InterPro" id="IPR011989">
    <property type="entry name" value="ARM-like"/>
</dbReference>
<dbReference type="GO" id="GO:0005876">
    <property type="term" value="C:spindle microtubule"/>
    <property type="evidence" value="ECO:0007669"/>
    <property type="project" value="TreeGrafter"/>
</dbReference>
<evidence type="ECO:0000256" key="2">
    <source>
        <dbReference type="ARBA" id="ARBA00009549"/>
    </source>
</evidence>
<evidence type="ECO:0000256" key="5">
    <source>
        <dbReference type="ARBA" id="ARBA00022776"/>
    </source>
</evidence>
<dbReference type="SUPFAM" id="SSF48371">
    <property type="entry name" value="ARM repeat"/>
    <property type="match status" value="1"/>
</dbReference>
<organism evidence="7 8">
    <name type="scientific">Gloeophyllum trabeum (strain ATCC 11539 / FP-39264 / Madison 617)</name>
    <name type="common">Brown rot fungus</name>
    <dbReference type="NCBI Taxonomy" id="670483"/>
    <lineage>
        <taxon>Eukaryota</taxon>
        <taxon>Fungi</taxon>
        <taxon>Dikarya</taxon>
        <taxon>Basidiomycota</taxon>
        <taxon>Agaricomycotina</taxon>
        <taxon>Agaricomycetes</taxon>
        <taxon>Gloeophyllales</taxon>
        <taxon>Gloeophyllaceae</taxon>
        <taxon>Gloeophyllum</taxon>
    </lineage>
</organism>
<dbReference type="eggNOG" id="ENOG502S11N">
    <property type="taxonomic scope" value="Eukaryota"/>
</dbReference>
<keyword evidence="4" id="KW-0493">Microtubule</keyword>
<dbReference type="Gene3D" id="1.25.10.10">
    <property type="entry name" value="Leucine-rich Repeat Variant"/>
    <property type="match status" value="1"/>
</dbReference>
<evidence type="ECO:0000313" key="8">
    <source>
        <dbReference type="Proteomes" id="UP000030669"/>
    </source>
</evidence>
<evidence type="ECO:0000259" key="6">
    <source>
        <dbReference type="Pfam" id="PF12348"/>
    </source>
</evidence>
<dbReference type="AlphaFoldDB" id="S7RVV4"/>
<dbReference type="GO" id="GO:0051301">
    <property type="term" value="P:cell division"/>
    <property type="evidence" value="ECO:0007669"/>
    <property type="project" value="UniProtKB-KW"/>
</dbReference>
<keyword evidence="3" id="KW-0132">Cell division</keyword>
<proteinExistence type="inferred from homology"/>
<keyword evidence="5" id="KW-0131">Cell cycle</keyword>
<dbReference type="EMBL" id="KB469299">
    <property type="protein sequence ID" value="EPQ57414.1"/>
    <property type="molecule type" value="Genomic_DNA"/>
</dbReference>
<dbReference type="Pfam" id="PF12348">
    <property type="entry name" value="CLASP_N"/>
    <property type="match status" value="1"/>
</dbReference>
<dbReference type="HOGENOM" id="CLU_110329_0_0_1"/>
<dbReference type="GO" id="GO:0090307">
    <property type="term" value="P:mitotic spindle assembly"/>
    <property type="evidence" value="ECO:0007669"/>
    <property type="project" value="TreeGrafter"/>
</dbReference>
<dbReference type="OrthoDB" id="46159at2759"/>
<dbReference type="OMA" id="CSRPNKV"/>
<dbReference type="Proteomes" id="UP000030669">
    <property type="component" value="Unassembled WGS sequence"/>
</dbReference>
<dbReference type="PANTHER" id="PTHR21567">
    <property type="entry name" value="CLASP"/>
    <property type="match status" value="1"/>
</dbReference>
<dbReference type="GeneID" id="19298671"/>
<feature type="domain" description="CLASP N-terminal" evidence="6">
    <location>
        <begin position="21"/>
        <end position="179"/>
    </location>
</feature>
<dbReference type="GO" id="GO:1990023">
    <property type="term" value="C:mitotic spindle midzone"/>
    <property type="evidence" value="ECO:0007669"/>
    <property type="project" value="TreeGrafter"/>
</dbReference>
<reference evidence="7 8" key="1">
    <citation type="journal article" date="2012" name="Science">
        <title>The Paleozoic origin of enzymatic lignin decomposition reconstructed from 31 fungal genomes.</title>
        <authorList>
            <person name="Floudas D."/>
            <person name="Binder M."/>
            <person name="Riley R."/>
            <person name="Barry K."/>
            <person name="Blanchette R.A."/>
            <person name="Henrissat B."/>
            <person name="Martinez A.T."/>
            <person name="Otillar R."/>
            <person name="Spatafora J.W."/>
            <person name="Yadav J.S."/>
            <person name="Aerts A."/>
            <person name="Benoit I."/>
            <person name="Boyd A."/>
            <person name="Carlson A."/>
            <person name="Copeland A."/>
            <person name="Coutinho P.M."/>
            <person name="de Vries R.P."/>
            <person name="Ferreira P."/>
            <person name="Findley K."/>
            <person name="Foster B."/>
            <person name="Gaskell J."/>
            <person name="Glotzer D."/>
            <person name="Gorecki P."/>
            <person name="Heitman J."/>
            <person name="Hesse C."/>
            <person name="Hori C."/>
            <person name="Igarashi K."/>
            <person name="Jurgens J.A."/>
            <person name="Kallen N."/>
            <person name="Kersten P."/>
            <person name="Kohler A."/>
            <person name="Kuees U."/>
            <person name="Kumar T.K.A."/>
            <person name="Kuo A."/>
            <person name="LaButti K."/>
            <person name="Larrondo L.F."/>
            <person name="Lindquist E."/>
            <person name="Ling A."/>
            <person name="Lombard V."/>
            <person name="Lucas S."/>
            <person name="Lundell T."/>
            <person name="Martin R."/>
            <person name="McLaughlin D.J."/>
            <person name="Morgenstern I."/>
            <person name="Morin E."/>
            <person name="Murat C."/>
            <person name="Nagy L.G."/>
            <person name="Nolan M."/>
            <person name="Ohm R.A."/>
            <person name="Patyshakuliyeva A."/>
            <person name="Rokas A."/>
            <person name="Ruiz-Duenas F.J."/>
            <person name="Sabat G."/>
            <person name="Salamov A."/>
            <person name="Samejima M."/>
            <person name="Schmutz J."/>
            <person name="Slot J.C."/>
            <person name="St John F."/>
            <person name="Stenlid J."/>
            <person name="Sun H."/>
            <person name="Sun S."/>
            <person name="Syed K."/>
            <person name="Tsang A."/>
            <person name="Wiebenga A."/>
            <person name="Young D."/>
            <person name="Pisabarro A."/>
            <person name="Eastwood D.C."/>
            <person name="Martin F."/>
            <person name="Cullen D."/>
            <person name="Grigoriev I.V."/>
            <person name="Hibbett D.S."/>
        </authorList>
    </citation>
    <scope>NUCLEOTIDE SEQUENCE [LARGE SCALE GENOMIC DNA]</scope>
    <source>
        <strain evidence="7 8">ATCC 11539</strain>
    </source>
</reference>
<comment type="similarity">
    <text evidence="2">Belongs to the CLASP family.</text>
</comment>
<dbReference type="InterPro" id="IPR024395">
    <property type="entry name" value="CLASP_N_dom"/>
</dbReference>
<dbReference type="RefSeq" id="XP_007864518.1">
    <property type="nucleotide sequence ID" value="XM_007866327.1"/>
</dbReference>
<evidence type="ECO:0000256" key="4">
    <source>
        <dbReference type="ARBA" id="ARBA00022701"/>
    </source>
</evidence>
<dbReference type="GO" id="GO:0008017">
    <property type="term" value="F:microtubule binding"/>
    <property type="evidence" value="ECO:0007669"/>
    <property type="project" value="TreeGrafter"/>
</dbReference>
<comment type="subcellular location">
    <subcellularLocation>
        <location evidence="1">Cytoplasm</location>
        <location evidence="1">Cytoskeleton</location>
        <location evidence="1">Spindle</location>
    </subcellularLocation>
</comment>
<dbReference type="GO" id="GO:0005815">
    <property type="term" value="C:microtubule organizing center"/>
    <property type="evidence" value="ECO:0007669"/>
    <property type="project" value="TreeGrafter"/>
</dbReference>
<dbReference type="GO" id="GO:0005881">
    <property type="term" value="C:cytoplasmic microtubule"/>
    <property type="evidence" value="ECO:0007669"/>
    <property type="project" value="TreeGrafter"/>
</dbReference>
<protein>
    <recommendedName>
        <fullName evidence="6">CLASP N-terminal domain-containing protein</fullName>
    </recommendedName>
</protein>
<dbReference type="PANTHER" id="PTHR21567:SF60">
    <property type="entry name" value="CLASP N-TERMINAL DOMAIN-CONTAINING PROTEIN"/>
    <property type="match status" value="1"/>
</dbReference>
<evidence type="ECO:0000256" key="3">
    <source>
        <dbReference type="ARBA" id="ARBA00022618"/>
    </source>
</evidence>
<gene>
    <name evidence="7" type="ORF">GLOTRDRAFT_104944</name>
</gene>
<dbReference type="KEGG" id="gtr:GLOTRDRAFT_104944"/>
<sequence length="189" mass="20905">MIVSGVLSHGVPVLHARGGCDYPRELIAFLRDHVRSIINSLNSERSRLSGCAADMVGVVASGLGHLFEPLLHLLFPALLTLCTRPNKLFVNRARSCLLLIIEHTQLPAILTYLVGSLKEKSVSLRLASVECILACLNHFNPRDLEKDARAREVELAIKSTATDPSADVRKASRKVFETYKVLFGHRVDR</sequence>
<accession>S7RVV4</accession>
<name>S7RVV4_GLOTA</name>
<evidence type="ECO:0000256" key="1">
    <source>
        <dbReference type="ARBA" id="ARBA00004186"/>
    </source>
</evidence>